<evidence type="ECO:0000256" key="2">
    <source>
        <dbReference type="SAM" id="MobiDB-lite"/>
    </source>
</evidence>
<sequence length="496" mass="58153">MENQVGSINFDANALYLEEESEHEDDKQQENEIKELISQGGLDGILDDDSMLSSSADSSCDESDSEQKQIFNQKQEHEHDMTVYNGLGPSQNYLINHFSTPANHNPPNPQMLQATAIPSLQEDKMFYRQRKLMEANKEFENVDNTLAEIDPNDVTHVNQDMHQYLSLQKQHYVSHNKMHSLERFAAPGTMHQIHEDIDENHELRNSAENKSNKVPVASFGNGMQIEFTSKDDEKPKKNGTQKNFQETSIIDLNELNEEQLQELHDEEQRQQQEYFSIDHLNRLYCQAQFLYKIRGKKLEEVSNRFAAYQEDMSREIRAMKHKLYLVEKEKESVQVSLDQAHDLCNQYKSETEMAQKNSAEFQDKMEKLKQNNRILEQKLGDQEHEIENLHMQITEQQKMDTLERMQEQHEHFIQQLRDQYEKDLFQMKEALSQSKKELEDKHEFIRILRMELDTANKNAEIAQIETAEVVNKLTKNINDLQTKYNQDVIIAGLSKE</sequence>
<feature type="region of interest" description="Disordered" evidence="2">
    <location>
        <begin position="1"/>
        <end position="68"/>
    </location>
</feature>
<organism evidence="3 4">
    <name type="scientific">Brachionus plicatilis</name>
    <name type="common">Marine rotifer</name>
    <name type="synonym">Brachionus muelleri</name>
    <dbReference type="NCBI Taxonomy" id="10195"/>
    <lineage>
        <taxon>Eukaryota</taxon>
        <taxon>Metazoa</taxon>
        <taxon>Spiralia</taxon>
        <taxon>Gnathifera</taxon>
        <taxon>Rotifera</taxon>
        <taxon>Eurotatoria</taxon>
        <taxon>Monogononta</taxon>
        <taxon>Pseudotrocha</taxon>
        <taxon>Ploima</taxon>
        <taxon>Brachionidae</taxon>
        <taxon>Brachionus</taxon>
    </lineage>
</organism>
<keyword evidence="1" id="KW-0175">Coiled coil</keyword>
<dbReference type="EMBL" id="REGN01000224">
    <property type="protein sequence ID" value="RNA43420.1"/>
    <property type="molecule type" value="Genomic_DNA"/>
</dbReference>
<reference evidence="3 4" key="1">
    <citation type="journal article" date="2018" name="Sci. Rep.">
        <title>Genomic signatures of local adaptation to the degree of environmental predictability in rotifers.</title>
        <authorList>
            <person name="Franch-Gras L."/>
            <person name="Hahn C."/>
            <person name="Garcia-Roger E.M."/>
            <person name="Carmona M.J."/>
            <person name="Serra M."/>
            <person name="Gomez A."/>
        </authorList>
    </citation>
    <scope>NUCLEOTIDE SEQUENCE [LARGE SCALE GENOMIC DNA]</scope>
    <source>
        <strain evidence="3">HYR1</strain>
    </source>
</reference>
<evidence type="ECO:0000256" key="1">
    <source>
        <dbReference type="SAM" id="Coils"/>
    </source>
</evidence>
<accession>A0A3M7T6H2</accession>
<dbReference type="AlphaFoldDB" id="A0A3M7T6H2"/>
<proteinExistence type="predicted"/>
<keyword evidence="4" id="KW-1185">Reference proteome</keyword>
<evidence type="ECO:0000313" key="3">
    <source>
        <dbReference type="EMBL" id="RNA43420.1"/>
    </source>
</evidence>
<dbReference type="Proteomes" id="UP000276133">
    <property type="component" value="Unassembled WGS sequence"/>
</dbReference>
<comment type="caution">
    <text evidence="3">The sequence shown here is derived from an EMBL/GenBank/DDBJ whole genome shotgun (WGS) entry which is preliminary data.</text>
</comment>
<gene>
    <name evidence="3" type="ORF">BpHYR1_039715</name>
</gene>
<dbReference type="STRING" id="10195.A0A3M7T6H2"/>
<protein>
    <submittedName>
        <fullName evidence="3">Uncharacterized protein</fullName>
    </submittedName>
</protein>
<dbReference type="OrthoDB" id="10064205at2759"/>
<dbReference type="InterPro" id="IPR051235">
    <property type="entry name" value="CEP152/SHC-Transforming"/>
</dbReference>
<evidence type="ECO:0000313" key="4">
    <source>
        <dbReference type="Proteomes" id="UP000276133"/>
    </source>
</evidence>
<dbReference type="GO" id="GO:0007099">
    <property type="term" value="P:centriole replication"/>
    <property type="evidence" value="ECO:0007669"/>
    <property type="project" value="TreeGrafter"/>
</dbReference>
<dbReference type="PANTHER" id="PTHR10337:SF6">
    <property type="entry name" value="CENTROSOMAL PROTEIN OF 152 KDA"/>
    <property type="match status" value="1"/>
</dbReference>
<dbReference type="GO" id="GO:0005813">
    <property type="term" value="C:centrosome"/>
    <property type="evidence" value="ECO:0007669"/>
    <property type="project" value="TreeGrafter"/>
</dbReference>
<feature type="compositionally biased region" description="Basic and acidic residues" evidence="2">
    <location>
        <begin position="24"/>
        <end position="35"/>
    </location>
</feature>
<dbReference type="PANTHER" id="PTHR10337">
    <property type="entry name" value="SHC TRANSFORMING PROTEIN"/>
    <property type="match status" value="1"/>
</dbReference>
<feature type="coiled-coil region" evidence="1">
    <location>
        <begin position="351"/>
        <end position="465"/>
    </location>
</feature>
<name>A0A3M7T6H2_BRAPC</name>